<dbReference type="Pfam" id="PF00024">
    <property type="entry name" value="PAN_1"/>
    <property type="match status" value="2"/>
</dbReference>
<evidence type="ECO:0000313" key="6">
    <source>
        <dbReference type="Proteomes" id="UP000790347"/>
    </source>
</evidence>
<dbReference type="SMART" id="SM00241">
    <property type="entry name" value="ZP"/>
    <property type="match status" value="1"/>
</dbReference>
<feature type="region of interest" description="Disordered" evidence="1">
    <location>
        <begin position="644"/>
        <end position="666"/>
    </location>
</feature>
<protein>
    <submittedName>
        <fullName evidence="5">Uncharacterized protein</fullName>
    </submittedName>
</protein>
<dbReference type="Gene3D" id="3.50.4.10">
    <property type="entry name" value="Hepatocyte Growth Factor"/>
    <property type="match status" value="2"/>
</dbReference>
<reference evidence="5" key="1">
    <citation type="submission" date="2013-05" db="EMBL/GenBank/DDBJ databases">
        <authorList>
            <person name="Yim A.K.Y."/>
            <person name="Chan T.F."/>
            <person name="Ji K.M."/>
            <person name="Liu X.Y."/>
            <person name="Zhou J.W."/>
            <person name="Li R.Q."/>
            <person name="Yang K.Y."/>
            <person name="Li J."/>
            <person name="Li M."/>
            <person name="Law P.T.W."/>
            <person name="Wu Y.L."/>
            <person name="Cai Z.L."/>
            <person name="Qin H."/>
            <person name="Bao Y."/>
            <person name="Leung R.K.K."/>
            <person name="Ng P.K.S."/>
            <person name="Zou J."/>
            <person name="Zhong X.J."/>
            <person name="Ran P.X."/>
            <person name="Zhong N.S."/>
            <person name="Liu Z.G."/>
            <person name="Tsui S.K.W."/>
        </authorList>
    </citation>
    <scope>NUCLEOTIDE SEQUENCE</scope>
    <source>
        <strain evidence="5">Derf</strain>
        <tissue evidence="5">Whole organism</tissue>
    </source>
</reference>
<feature type="compositionally biased region" description="Acidic residues" evidence="1">
    <location>
        <begin position="655"/>
        <end position="666"/>
    </location>
</feature>
<dbReference type="PROSITE" id="PS50948">
    <property type="entry name" value="PAN"/>
    <property type="match status" value="2"/>
</dbReference>
<dbReference type="PANTHER" id="PTHR47327">
    <property type="entry name" value="FI18240P1-RELATED"/>
    <property type="match status" value="1"/>
</dbReference>
<dbReference type="SMART" id="SM00473">
    <property type="entry name" value="PAN_AP"/>
    <property type="match status" value="3"/>
</dbReference>
<evidence type="ECO:0000313" key="5">
    <source>
        <dbReference type="EMBL" id="KAH9526134.1"/>
    </source>
</evidence>
<keyword evidence="2" id="KW-1133">Transmembrane helix</keyword>
<evidence type="ECO:0000259" key="4">
    <source>
        <dbReference type="PROSITE" id="PS51034"/>
    </source>
</evidence>
<dbReference type="SUPFAM" id="SSF57414">
    <property type="entry name" value="Hairpin loop containing domain-like"/>
    <property type="match status" value="2"/>
</dbReference>
<dbReference type="InterPro" id="IPR003609">
    <property type="entry name" value="Pan_app"/>
</dbReference>
<dbReference type="AlphaFoldDB" id="A0A922L833"/>
<keyword evidence="2" id="KW-0472">Membrane</keyword>
<proteinExistence type="predicted"/>
<name>A0A922L833_DERFA</name>
<dbReference type="PANTHER" id="PTHR47327:SF2">
    <property type="entry name" value="FI18240P1-RELATED"/>
    <property type="match status" value="1"/>
</dbReference>
<dbReference type="CDD" id="cd01099">
    <property type="entry name" value="PAN_AP_HGF"/>
    <property type="match status" value="2"/>
</dbReference>
<evidence type="ECO:0000256" key="2">
    <source>
        <dbReference type="SAM" id="Phobius"/>
    </source>
</evidence>
<keyword evidence="2" id="KW-0812">Transmembrane</keyword>
<accession>A0A922L833</accession>
<dbReference type="InterPro" id="IPR001507">
    <property type="entry name" value="ZP_dom"/>
</dbReference>
<keyword evidence="6" id="KW-1185">Reference proteome</keyword>
<feature type="domain" description="Apple" evidence="3">
    <location>
        <begin position="292"/>
        <end position="374"/>
    </location>
</feature>
<dbReference type="EMBL" id="ASGP02000001">
    <property type="protein sequence ID" value="KAH9526134.1"/>
    <property type="molecule type" value="Genomic_DNA"/>
</dbReference>
<dbReference type="Proteomes" id="UP000790347">
    <property type="component" value="Unassembled WGS sequence"/>
</dbReference>
<evidence type="ECO:0000259" key="3">
    <source>
        <dbReference type="PROSITE" id="PS50948"/>
    </source>
</evidence>
<gene>
    <name evidence="5" type="ORF">DERF_000242</name>
</gene>
<feature type="transmembrane region" description="Helical" evidence="2">
    <location>
        <begin position="744"/>
        <end position="767"/>
    </location>
</feature>
<dbReference type="InterPro" id="IPR052774">
    <property type="entry name" value="Celegans_DevNeuronal_Protein"/>
</dbReference>
<evidence type="ECO:0000256" key="1">
    <source>
        <dbReference type="SAM" id="MobiDB-lite"/>
    </source>
</evidence>
<sequence>MYSQQTTLNDERKLFAIYFSSLSLSSSSSSSSSAIMMIVIIYHLICSIVLTTADQYSIQQQQQQTNLSTKHHSNCNFITFLIYDGYEYVITNNNKNDDDDRMQSSMPFISTTIESNLYDCLSLCRQRDDCNGINHNGHHCQLIINVDDDVNRLIKSNQSAVINIHAKKICITDHNGNCAGKPWAFETVIGYTITYPIYFHNTVVKRIMIKNIPSVQQCSEQCLNEKNFHCRSVVYNEIDQHCILFNMNRETIGFSSTNRVKKTGLKFVPTTPFTQQVHYIENKCIEEPKKFCDLRKIKKFKLKTADLIKTNVNTPSECRELCLSNSVVNPCKSFDFDSTLGICRISHLNEASTLHMIQPYIYDEDVTTFEISTCYNITVLCQSKEMKIQIETSKLFNGKIYAQNRPRSCMNDIMNMLNFELSIPYTDDYNATTTTTGNDELVQCDTRQPTPGRFTNDIIIQHHDLVLTTKDLALGIFCKFDLQNSSIAQVDLKIQGEISTDKLKGTAKLPELSLHLVDEMGKDIDEVSIGDILRVQIRMSDEDTYGIFVRNLIAKDNQDSNNNFTLIDNKGCPTQMRMMREVRLFNENGKTLESYLEAFTFTGGSILVIQVEVETCLDKCKPVQCQVANGRSYPGVEMVTSYGRRKRRSASMNGDYDDDDDGGDDDQTEIGDVVSMTKLSKSLLIRKKRELISSDLKINADINVKQYEDANRTFTLKAFDSFLAPYQKISMSSKNYLCFEPTHLFVICVIACCAQISLFSLIFGIIIRVKKVPCQKRHHRFTSTSLIGASSSSSSCSSSWNMNPSIHNSSTPYNYMSSM</sequence>
<comment type="caution">
    <text evidence="5">The sequence shown here is derived from an EMBL/GenBank/DDBJ whole genome shotgun (WGS) entry which is preliminary data.</text>
</comment>
<feature type="domain" description="ZP" evidence="4">
    <location>
        <begin position="380"/>
        <end position="632"/>
    </location>
</feature>
<feature type="domain" description="Apple" evidence="3">
    <location>
        <begin position="178"/>
        <end position="284"/>
    </location>
</feature>
<reference evidence="5" key="2">
    <citation type="journal article" date="2022" name="Res Sq">
        <title>Comparative Genomics Reveals Insights into the Divergent Evolution of Astigmatic Mites and Household Pest Adaptations.</title>
        <authorList>
            <person name="Xiong Q."/>
            <person name="Wan A.T.-Y."/>
            <person name="Liu X.-Y."/>
            <person name="Fung C.S.-H."/>
            <person name="Xiao X."/>
            <person name="Malainual N."/>
            <person name="Hou J."/>
            <person name="Wang L."/>
            <person name="Wang M."/>
            <person name="Yang K."/>
            <person name="Cui Y."/>
            <person name="Leung E."/>
            <person name="Nong W."/>
            <person name="Shin S.-K."/>
            <person name="Au S."/>
            <person name="Jeong K.Y."/>
            <person name="Chew F.T."/>
            <person name="Hui J."/>
            <person name="Leung T.F."/>
            <person name="Tungtrongchitr A."/>
            <person name="Zhong N."/>
            <person name="Liu Z."/>
            <person name="Tsui S."/>
        </authorList>
    </citation>
    <scope>NUCLEOTIDE SEQUENCE</scope>
    <source>
        <strain evidence="5">Derf</strain>
        <tissue evidence="5">Whole organism</tissue>
    </source>
</reference>
<dbReference type="PROSITE" id="PS51034">
    <property type="entry name" value="ZP_2"/>
    <property type="match status" value="1"/>
</dbReference>
<organism evidence="5 6">
    <name type="scientific">Dermatophagoides farinae</name>
    <name type="common">American house dust mite</name>
    <dbReference type="NCBI Taxonomy" id="6954"/>
    <lineage>
        <taxon>Eukaryota</taxon>
        <taxon>Metazoa</taxon>
        <taxon>Ecdysozoa</taxon>
        <taxon>Arthropoda</taxon>
        <taxon>Chelicerata</taxon>
        <taxon>Arachnida</taxon>
        <taxon>Acari</taxon>
        <taxon>Acariformes</taxon>
        <taxon>Sarcoptiformes</taxon>
        <taxon>Astigmata</taxon>
        <taxon>Psoroptidia</taxon>
        <taxon>Analgoidea</taxon>
        <taxon>Pyroglyphidae</taxon>
        <taxon>Dermatophagoidinae</taxon>
        <taxon>Dermatophagoides</taxon>
    </lineage>
</organism>
<dbReference type="GO" id="GO:0009653">
    <property type="term" value="P:anatomical structure morphogenesis"/>
    <property type="evidence" value="ECO:0007669"/>
    <property type="project" value="TreeGrafter"/>
</dbReference>